<feature type="non-terminal residue" evidence="2">
    <location>
        <position position="1"/>
    </location>
</feature>
<accession>A0A9N9AUN7</accession>
<gene>
    <name evidence="2" type="ORF">CPELLU_LOCUS4280</name>
</gene>
<dbReference type="AlphaFoldDB" id="A0A9N9AUN7"/>
<keyword evidence="3" id="KW-1185">Reference proteome</keyword>
<dbReference type="Proteomes" id="UP000789759">
    <property type="component" value="Unassembled WGS sequence"/>
</dbReference>
<dbReference type="OrthoDB" id="10540571at2759"/>
<evidence type="ECO:0000313" key="3">
    <source>
        <dbReference type="Proteomes" id="UP000789759"/>
    </source>
</evidence>
<dbReference type="EMBL" id="CAJVQA010002221">
    <property type="protein sequence ID" value="CAG8540614.1"/>
    <property type="molecule type" value="Genomic_DNA"/>
</dbReference>
<sequence length="192" mass="22432">VLLICIREEDIKTEYSLFHTSVPRVTLFSTAETILSYICQLLKKYLTEEAQKIQEDQIIQALHYHVNLNDSNLFNNENLTTIIAKASLDLVDTITPKFKKDINSSNQFSMNISYFNMLNKDHSDMVQDIKEGFIEEHQLYDKYLKEQQVEKSDVDNDKESCNESDKENFSAKDLVNSHKCKEKRRPKGTDRK</sequence>
<feature type="compositionally biased region" description="Basic and acidic residues" evidence="1">
    <location>
        <begin position="148"/>
        <end position="170"/>
    </location>
</feature>
<name>A0A9N9AUN7_9GLOM</name>
<protein>
    <submittedName>
        <fullName evidence="2">12850_t:CDS:1</fullName>
    </submittedName>
</protein>
<comment type="caution">
    <text evidence="2">The sequence shown here is derived from an EMBL/GenBank/DDBJ whole genome shotgun (WGS) entry which is preliminary data.</text>
</comment>
<feature type="region of interest" description="Disordered" evidence="1">
    <location>
        <begin position="148"/>
        <end position="192"/>
    </location>
</feature>
<proteinExistence type="predicted"/>
<organism evidence="2 3">
    <name type="scientific">Cetraspora pellucida</name>
    <dbReference type="NCBI Taxonomy" id="1433469"/>
    <lineage>
        <taxon>Eukaryota</taxon>
        <taxon>Fungi</taxon>
        <taxon>Fungi incertae sedis</taxon>
        <taxon>Mucoromycota</taxon>
        <taxon>Glomeromycotina</taxon>
        <taxon>Glomeromycetes</taxon>
        <taxon>Diversisporales</taxon>
        <taxon>Gigasporaceae</taxon>
        <taxon>Cetraspora</taxon>
    </lineage>
</organism>
<evidence type="ECO:0000256" key="1">
    <source>
        <dbReference type="SAM" id="MobiDB-lite"/>
    </source>
</evidence>
<evidence type="ECO:0000313" key="2">
    <source>
        <dbReference type="EMBL" id="CAG8540614.1"/>
    </source>
</evidence>
<reference evidence="2" key="1">
    <citation type="submission" date="2021-06" db="EMBL/GenBank/DDBJ databases">
        <authorList>
            <person name="Kallberg Y."/>
            <person name="Tangrot J."/>
            <person name="Rosling A."/>
        </authorList>
    </citation>
    <scope>NUCLEOTIDE SEQUENCE</scope>
    <source>
        <strain evidence="2">FL966</strain>
    </source>
</reference>